<accession>A0A812E1X3</accession>
<name>A0A812E1X3_ACAPH</name>
<evidence type="ECO:0000313" key="1">
    <source>
        <dbReference type="EMBL" id="CAE1315942.1"/>
    </source>
</evidence>
<reference evidence="1" key="1">
    <citation type="submission" date="2021-01" db="EMBL/GenBank/DDBJ databases">
        <authorList>
            <person name="Li R."/>
            <person name="Bekaert M."/>
        </authorList>
    </citation>
    <scope>NUCLEOTIDE SEQUENCE</scope>
    <source>
        <strain evidence="1">Farmed</strain>
    </source>
</reference>
<dbReference type="Proteomes" id="UP000597762">
    <property type="component" value="Unassembled WGS sequence"/>
</dbReference>
<organism evidence="1 2">
    <name type="scientific">Acanthosepion pharaonis</name>
    <name type="common">Pharaoh cuttlefish</name>
    <name type="synonym">Sepia pharaonis</name>
    <dbReference type="NCBI Taxonomy" id="158019"/>
    <lineage>
        <taxon>Eukaryota</taxon>
        <taxon>Metazoa</taxon>
        <taxon>Spiralia</taxon>
        <taxon>Lophotrochozoa</taxon>
        <taxon>Mollusca</taxon>
        <taxon>Cephalopoda</taxon>
        <taxon>Coleoidea</taxon>
        <taxon>Decapodiformes</taxon>
        <taxon>Sepiida</taxon>
        <taxon>Sepiina</taxon>
        <taxon>Sepiidae</taxon>
        <taxon>Acanthosepion</taxon>
    </lineage>
</organism>
<comment type="caution">
    <text evidence="1">The sequence shown here is derived from an EMBL/GenBank/DDBJ whole genome shotgun (WGS) entry which is preliminary data.</text>
</comment>
<evidence type="ECO:0000313" key="2">
    <source>
        <dbReference type="Proteomes" id="UP000597762"/>
    </source>
</evidence>
<proteinExistence type="predicted"/>
<protein>
    <submittedName>
        <fullName evidence="1">Uncharacterized protein</fullName>
    </submittedName>
</protein>
<keyword evidence="2" id="KW-1185">Reference proteome</keyword>
<sequence>MQPTTANQICFLPRETTYFSILSALSPAASSARSSSASFSIRRSFSASFLHQKAAIEDILYGAFVCLSAPLLPLDLLQPLSPSEDLLQPLSLSDLFQPLFSIRRRQFTLDILYSAFVCLSALLLPLDLLQPLSPSEDLLQPLSPSEDLFQPLFSIRRRQFTLDILYSAFVCLSALLLPLDLLQPLSPSEDLFQPLFSIRRRQLKIFSTCTSSSVRSSSAAFSIRRSSSASFSIRRSFSASFLHQKAAIEDMLYSAFVCLSEPLLPLDLLQPLSPSEDLLQPLSLPEDLFQPLFLHQKAAIEDILYSAFVCLSAPLLPLDLLQPLSPSEDLLQPLSLSEDLFQPLFSIRRRQLKICSTVLLSA</sequence>
<dbReference type="EMBL" id="CAHIKZ030004818">
    <property type="protein sequence ID" value="CAE1315942.1"/>
    <property type="molecule type" value="Genomic_DNA"/>
</dbReference>
<gene>
    <name evidence="1" type="ORF">SPHA_66762</name>
</gene>
<dbReference type="AlphaFoldDB" id="A0A812E1X3"/>